<dbReference type="Gene3D" id="3.40.720.10">
    <property type="entry name" value="Alkaline Phosphatase, subunit A"/>
    <property type="match status" value="1"/>
</dbReference>
<evidence type="ECO:0000313" key="7">
    <source>
        <dbReference type="Proteomes" id="UP000095651"/>
    </source>
</evidence>
<dbReference type="PANTHER" id="PTHR42693:SF33">
    <property type="entry name" value="ARYLSULFATASE"/>
    <property type="match status" value="1"/>
</dbReference>
<keyword evidence="3 6" id="KW-0378">Hydrolase</keyword>
<dbReference type="InterPro" id="IPR017850">
    <property type="entry name" value="Alkaline_phosphatase_core_sf"/>
</dbReference>
<dbReference type="SUPFAM" id="SSF53649">
    <property type="entry name" value="Alkaline phosphatase-like"/>
    <property type="match status" value="1"/>
</dbReference>
<keyword evidence="2" id="KW-0479">Metal-binding</keyword>
<dbReference type="Proteomes" id="UP000095651">
    <property type="component" value="Unassembled WGS sequence"/>
</dbReference>
<dbReference type="CDD" id="cd16152">
    <property type="entry name" value="sulfatase_like"/>
    <property type="match status" value="1"/>
</dbReference>
<dbReference type="RefSeq" id="WP_055656726.1">
    <property type="nucleotide sequence ID" value="NZ_CABIXC010000008.1"/>
</dbReference>
<dbReference type="PANTHER" id="PTHR42693">
    <property type="entry name" value="ARYLSULFATASE FAMILY MEMBER"/>
    <property type="match status" value="1"/>
</dbReference>
<evidence type="ECO:0000256" key="3">
    <source>
        <dbReference type="ARBA" id="ARBA00022801"/>
    </source>
</evidence>
<dbReference type="GO" id="GO:0004065">
    <property type="term" value="F:arylsulfatase activity"/>
    <property type="evidence" value="ECO:0007669"/>
    <property type="project" value="UniProtKB-EC"/>
</dbReference>
<evidence type="ECO:0000256" key="1">
    <source>
        <dbReference type="ARBA" id="ARBA00008779"/>
    </source>
</evidence>
<evidence type="ECO:0000259" key="5">
    <source>
        <dbReference type="Pfam" id="PF00884"/>
    </source>
</evidence>
<evidence type="ECO:0000256" key="2">
    <source>
        <dbReference type="ARBA" id="ARBA00022723"/>
    </source>
</evidence>
<gene>
    <name evidence="6" type="ORF">ERS852407_03241</name>
</gene>
<feature type="domain" description="Sulfatase N-terminal" evidence="5">
    <location>
        <begin position="4"/>
        <end position="330"/>
    </location>
</feature>
<dbReference type="InterPro" id="IPR024607">
    <property type="entry name" value="Sulfatase_CS"/>
</dbReference>
<dbReference type="GO" id="GO:0046872">
    <property type="term" value="F:metal ion binding"/>
    <property type="evidence" value="ECO:0007669"/>
    <property type="project" value="UniProtKB-KW"/>
</dbReference>
<evidence type="ECO:0000256" key="4">
    <source>
        <dbReference type="ARBA" id="ARBA00022837"/>
    </source>
</evidence>
<reference evidence="6 7" key="1">
    <citation type="submission" date="2015-09" db="EMBL/GenBank/DDBJ databases">
        <authorList>
            <consortium name="Pathogen Informatics"/>
        </authorList>
    </citation>
    <scope>NUCLEOTIDE SEQUENCE [LARGE SCALE GENOMIC DNA]</scope>
    <source>
        <strain evidence="6 7">2789STDY5608850</strain>
    </source>
</reference>
<dbReference type="PROSITE" id="PS00149">
    <property type="entry name" value="SULFATASE_2"/>
    <property type="match status" value="1"/>
</dbReference>
<name>A0A174G6Y6_9FIRM</name>
<protein>
    <submittedName>
        <fullName evidence="6">N-acetylgalactosamine 6-sulfate sulfatase</fullName>
        <ecNumber evidence="6">3.1.6.1</ecNumber>
    </submittedName>
</protein>
<dbReference type="EC" id="3.1.6.1" evidence="6"/>
<dbReference type="InterPro" id="IPR050738">
    <property type="entry name" value="Sulfatase"/>
</dbReference>
<dbReference type="InterPro" id="IPR000917">
    <property type="entry name" value="Sulfatase_N"/>
</dbReference>
<accession>A0A174G6Y6</accession>
<proteinExistence type="inferred from homology"/>
<dbReference type="EMBL" id="CYZE01000008">
    <property type="protein sequence ID" value="CUO57387.1"/>
    <property type="molecule type" value="Genomic_DNA"/>
</dbReference>
<dbReference type="Pfam" id="PF00884">
    <property type="entry name" value="Sulfatase"/>
    <property type="match status" value="1"/>
</dbReference>
<evidence type="ECO:0000313" key="6">
    <source>
        <dbReference type="EMBL" id="CUO57387.1"/>
    </source>
</evidence>
<dbReference type="AlphaFoldDB" id="A0A174G6Y6"/>
<keyword evidence="4" id="KW-0106">Calcium</keyword>
<sequence length="448" mass="50919">MKRPNIIVYFSDQQRWDTLGCYGQLLSVSPNLDRLAKEGVKFENAFTCQPVCGPARSCLQSGKYATQVNCHRNALALPQDIKTLADYFHESGYETAYVGKWHLASNRSSYTAPFDEENYETRAIPPERRGGYRDYWMAADVLEATSHGYDGYVFDREGKKCEFIGYRADSINNYAIHYLHQYDGEKPFFLFISQIEPHHQNDHGRFEAPDGVREKFTGYELPADIPVDKGDWKEHYPDYLGQCHSLDENVGRLVDTLKARGLWENTILFYTSDHGCHFCTRNSEYKRSCHEASIHIPLLAVGGPFIGGRTITELVSLIDLPVTLLDCAGIKKPEDFQGDSLKSLADGTSKGWEDCVFIQISESEVGRAIRTDQWKYAVAADADGWSCPGADVYYEQYLFDLEHDPAECCNLAGDPAFESARRVLREKLLLCMERAGEKRPEIRPFREG</sequence>
<comment type="similarity">
    <text evidence="1">Belongs to the sulfatase family.</text>
</comment>
<organism evidence="6 7">
    <name type="scientific">Hungatella hathewayi</name>
    <dbReference type="NCBI Taxonomy" id="154046"/>
    <lineage>
        <taxon>Bacteria</taxon>
        <taxon>Bacillati</taxon>
        <taxon>Bacillota</taxon>
        <taxon>Clostridia</taxon>
        <taxon>Lachnospirales</taxon>
        <taxon>Lachnospiraceae</taxon>
        <taxon>Hungatella</taxon>
    </lineage>
</organism>